<dbReference type="STRING" id="27342.A0A0H2S1R3"/>
<evidence type="ECO:0000256" key="1">
    <source>
        <dbReference type="ARBA" id="ARBA00022679"/>
    </source>
</evidence>
<proteinExistence type="predicted"/>
<dbReference type="InterPro" id="IPR001245">
    <property type="entry name" value="Ser-Thr/Tyr_kinase_cat_dom"/>
</dbReference>
<keyword evidence="8" id="KW-1185">Reference proteome</keyword>
<dbReference type="PANTHER" id="PTHR44329">
    <property type="entry name" value="SERINE/THREONINE-PROTEIN KINASE TNNI3K-RELATED"/>
    <property type="match status" value="1"/>
</dbReference>
<reference evidence="7 8" key="1">
    <citation type="submission" date="2015-04" db="EMBL/GenBank/DDBJ databases">
        <title>Complete genome sequence of Schizopora paradoxa KUC8140, a cosmopolitan wood degrader in East Asia.</title>
        <authorList>
            <consortium name="DOE Joint Genome Institute"/>
            <person name="Min B."/>
            <person name="Park H."/>
            <person name="Jang Y."/>
            <person name="Kim J.-J."/>
            <person name="Kim K.H."/>
            <person name="Pangilinan J."/>
            <person name="Lipzen A."/>
            <person name="Riley R."/>
            <person name="Grigoriev I.V."/>
            <person name="Spatafora J.W."/>
            <person name="Choi I.-G."/>
        </authorList>
    </citation>
    <scope>NUCLEOTIDE SEQUENCE [LARGE SCALE GENOMIC DNA]</scope>
    <source>
        <strain evidence="7 8">KUC8140</strain>
    </source>
</reference>
<dbReference type="EMBL" id="KQ086013">
    <property type="protein sequence ID" value="KLO10916.1"/>
    <property type="molecule type" value="Genomic_DNA"/>
</dbReference>
<keyword evidence="3 7" id="KW-0418">Kinase</keyword>
<name>A0A0H2S1R3_9AGAM</name>
<organism evidence="7 8">
    <name type="scientific">Schizopora paradoxa</name>
    <dbReference type="NCBI Taxonomy" id="27342"/>
    <lineage>
        <taxon>Eukaryota</taxon>
        <taxon>Fungi</taxon>
        <taxon>Dikarya</taxon>
        <taxon>Basidiomycota</taxon>
        <taxon>Agaricomycotina</taxon>
        <taxon>Agaricomycetes</taxon>
        <taxon>Hymenochaetales</taxon>
        <taxon>Schizoporaceae</taxon>
        <taxon>Schizopora</taxon>
    </lineage>
</organism>
<dbReference type="GO" id="GO:0004674">
    <property type="term" value="F:protein serine/threonine kinase activity"/>
    <property type="evidence" value="ECO:0007669"/>
    <property type="project" value="TreeGrafter"/>
</dbReference>
<keyword evidence="1" id="KW-0808">Transferase</keyword>
<dbReference type="InterPro" id="IPR011009">
    <property type="entry name" value="Kinase-like_dom_sf"/>
</dbReference>
<evidence type="ECO:0000256" key="3">
    <source>
        <dbReference type="ARBA" id="ARBA00022777"/>
    </source>
</evidence>
<dbReference type="InterPro" id="IPR000719">
    <property type="entry name" value="Prot_kinase_dom"/>
</dbReference>
<evidence type="ECO:0000313" key="8">
    <source>
        <dbReference type="Proteomes" id="UP000053477"/>
    </source>
</evidence>
<keyword evidence="4" id="KW-0067">ATP-binding</keyword>
<keyword evidence="2" id="KW-0547">Nucleotide-binding</keyword>
<gene>
    <name evidence="7" type="ORF">SCHPADRAFT_906446</name>
</gene>
<dbReference type="Proteomes" id="UP000053477">
    <property type="component" value="Unassembled WGS sequence"/>
</dbReference>
<evidence type="ECO:0000259" key="6">
    <source>
        <dbReference type="PROSITE" id="PS50011"/>
    </source>
</evidence>
<dbReference type="GO" id="GO:0005524">
    <property type="term" value="F:ATP binding"/>
    <property type="evidence" value="ECO:0007669"/>
    <property type="project" value="UniProtKB-KW"/>
</dbReference>
<dbReference type="PANTHER" id="PTHR44329:SF288">
    <property type="entry name" value="MITOGEN-ACTIVATED PROTEIN KINASE KINASE KINASE 20"/>
    <property type="match status" value="1"/>
</dbReference>
<protein>
    <submittedName>
        <fullName evidence="7">Kinase-like protein</fullName>
    </submittedName>
</protein>
<dbReference type="AlphaFoldDB" id="A0A0H2S1R3"/>
<dbReference type="SUPFAM" id="SSF56112">
    <property type="entry name" value="Protein kinase-like (PK-like)"/>
    <property type="match status" value="1"/>
</dbReference>
<evidence type="ECO:0000256" key="5">
    <source>
        <dbReference type="SAM" id="MobiDB-lite"/>
    </source>
</evidence>
<dbReference type="OrthoDB" id="5966500at2759"/>
<dbReference type="Gene3D" id="1.10.510.10">
    <property type="entry name" value="Transferase(Phosphotransferase) domain 1"/>
    <property type="match status" value="1"/>
</dbReference>
<evidence type="ECO:0000256" key="4">
    <source>
        <dbReference type="ARBA" id="ARBA00022840"/>
    </source>
</evidence>
<dbReference type="InterPro" id="IPR051681">
    <property type="entry name" value="Ser/Thr_Kinases-Pseudokinases"/>
</dbReference>
<dbReference type="PROSITE" id="PS50011">
    <property type="entry name" value="PROTEIN_KINASE_DOM"/>
    <property type="match status" value="1"/>
</dbReference>
<dbReference type="InParanoid" id="A0A0H2S1R3"/>
<sequence length="196" mass="21742">MGSTVSSRLDFLRMSADAMTYLHEMGVVHGDVNPSNILVKDDGTPAICDFGNSHLAGSQYTRTGPPVGTARYTPPEVISQDLEEINLEASDYKTLYYARDVWSFAMTGLELISGAVPYHHVDSDVFVLMRIVSGELPDHMHYETVPQCVWDILIRCWTRDPKGRPTMVELKNDMDNARKVLGSSPPPESIPEPVSS</sequence>
<evidence type="ECO:0000256" key="2">
    <source>
        <dbReference type="ARBA" id="ARBA00022741"/>
    </source>
</evidence>
<accession>A0A0H2S1R3</accession>
<dbReference type="Pfam" id="PF07714">
    <property type="entry name" value="PK_Tyr_Ser-Thr"/>
    <property type="match status" value="1"/>
</dbReference>
<feature type="domain" description="Protein kinase" evidence="6">
    <location>
        <begin position="1"/>
        <end position="181"/>
    </location>
</feature>
<feature type="region of interest" description="Disordered" evidence="5">
    <location>
        <begin position="174"/>
        <end position="196"/>
    </location>
</feature>
<evidence type="ECO:0000313" key="7">
    <source>
        <dbReference type="EMBL" id="KLO10916.1"/>
    </source>
</evidence>